<keyword evidence="15" id="KW-0675">Receptor</keyword>
<keyword evidence="2" id="KW-0813">Transport</keyword>
<dbReference type="SMART" id="SM00248">
    <property type="entry name" value="ANK"/>
    <property type="match status" value="2"/>
</dbReference>
<dbReference type="InterPro" id="IPR036770">
    <property type="entry name" value="Ankyrin_rpt-contain_sf"/>
</dbReference>
<keyword evidence="8" id="KW-0406">Ion transport</keyword>
<dbReference type="Gene3D" id="1.25.40.20">
    <property type="entry name" value="Ankyrin repeat-containing domain"/>
    <property type="match status" value="1"/>
</dbReference>
<keyword evidence="7 12" id="KW-0040">ANK repeat</keyword>
<comment type="caution">
    <text evidence="15">The sequence shown here is derived from an EMBL/GenBank/DDBJ whole genome shotgun (WGS) entry which is preliminary data.</text>
</comment>
<evidence type="ECO:0000256" key="3">
    <source>
        <dbReference type="ARBA" id="ARBA00022606"/>
    </source>
</evidence>
<organism evidence="15 16">
    <name type="scientific">Folsomia candida</name>
    <name type="common">Springtail</name>
    <dbReference type="NCBI Taxonomy" id="158441"/>
    <lineage>
        <taxon>Eukaryota</taxon>
        <taxon>Metazoa</taxon>
        <taxon>Ecdysozoa</taxon>
        <taxon>Arthropoda</taxon>
        <taxon>Hexapoda</taxon>
        <taxon>Collembola</taxon>
        <taxon>Entomobryomorpha</taxon>
        <taxon>Isotomoidea</taxon>
        <taxon>Isotomidae</taxon>
        <taxon>Proisotominae</taxon>
        <taxon>Folsomia</taxon>
    </lineage>
</organism>
<dbReference type="EMBL" id="LNIX01000005">
    <property type="protein sequence ID" value="OXA54768.1"/>
    <property type="molecule type" value="Genomic_DNA"/>
</dbReference>
<feature type="domain" description="Ion transport" evidence="14">
    <location>
        <begin position="271"/>
        <end position="479"/>
    </location>
</feature>
<evidence type="ECO:0000256" key="6">
    <source>
        <dbReference type="ARBA" id="ARBA00022989"/>
    </source>
</evidence>
<dbReference type="Gene3D" id="1.10.287.70">
    <property type="match status" value="1"/>
</dbReference>
<accession>A0A226EC35</accession>
<feature type="transmembrane region" description="Helical" evidence="13">
    <location>
        <begin position="381"/>
        <end position="404"/>
    </location>
</feature>
<evidence type="ECO:0000256" key="8">
    <source>
        <dbReference type="ARBA" id="ARBA00023065"/>
    </source>
</evidence>
<feature type="transmembrane region" description="Helical" evidence="13">
    <location>
        <begin position="277"/>
        <end position="299"/>
    </location>
</feature>
<dbReference type="InterPro" id="IPR005821">
    <property type="entry name" value="Ion_trans_dom"/>
</dbReference>
<keyword evidence="3" id="KW-0716">Sensory transduction</keyword>
<dbReference type="PANTHER" id="PTHR47143:SF1">
    <property type="entry name" value="ION_TRANS DOMAIN-CONTAINING PROTEIN"/>
    <property type="match status" value="1"/>
</dbReference>
<keyword evidence="10" id="KW-0325">Glycoprotein</keyword>
<sequence>MSGDIELEIKPSPLPLKYPLHLAAQSGQISDLVQLLPNISPFQQDLNHRTALHYASNYGNKHIGLEMATLILNSPAVSTIEMKTELINVQDENGETSLHLAARIGHRRIVELFLFAGADVNIKSDQGIEPIQLIYEKVPYAMCAVFDTAIQYRSGDVGDENYEIVMDFGPIVGYPAEDEKDEPLLIESGMLAYPLKNGERQCKEILLHPLVQLFLEQKWKKIRPLFWTGIILHILWLGVFSAFLSILYHKNCPYVPEVANQTDIICPWSFYPNSVPWALATIVISSLMLVKDILSIISLPRGIYFFTKIENLGHLVILGLVIITTYPEWTVSQDNQITLHVWQYQAAAVGVFLAWTLILGQIGKTPRLGIYVEILSRVLKSFGLFVLTFISVLIAFALSFAILMPQQPAFSTLPLALSKVLIMMTGELSHEIFYELDPTNSMTVGVMGHLFFVMFVITVTIILFNLLIGLTVSDIQGLRAGAQVSLLWCRLEQIYFMECFIFGKYVVHLASLAQIGTDFFKKFQIAKDSGGEMYVHVFQKSKIPKDLQSQVKDLSTKNMAGKNN</sequence>
<evidence type="ECO:0000256" key="7">
    <source>
        <dbReference type="ARBA" id="ARBA00023043"/>
    </source>
</evidence>
<evidence type="ECO:0000256" key="12">
    <source>
        <dbReference type="PROSITE-ProRule" id="PRU00023"/>
    </source>
</evidence>
<feature type="transmembrane region" description="Helical" evidence="13">
    <location>
        <begin position="446"/>
        <end position="470"/>
    </location>
</feature>
<evidence type="ECO:0000256" key="1">
    <source>
        <dbReference type="ARBA" id="ARBA00004141"/>
    </source>
</evidence>
<dbReference type="Proteomes" id="UP000198287">
    <property type="component" value="Unassembled WGS sequence"/>
</dbReference>
<comment type="subcellular location">
    <subcellularLocation>
        <location evidence="1">Membrane</location>
        <topology evidence="1">Multi-pass membrane protein</topology>
    </subcellularLocation>
</comment>
<dbReference type="InterPro" id="IPR002110">
    <property type="entry name" value="Ankyrin_rpt"/>
</dbReference>
<evidence type="ECO:0000256" key="9">
    <source>
        <dbReference type="ARBA" id="ARBA00023136"/>
    </source>
</evidence>
<dbReference type="STRING" id="158441.A0A226EC35"/>
<evidence type="ECO:0000256" key="10">
    <source>
        <dbReference type="ARBA" id="ARBA00023180"/>
    </source>
</evidence>
<dbReference type="GO" id="GO:0005216">
    <property type="term" value="F:monoatomic ion channel activity"/>
    <property type="evidence" value="ECO:0007669"/>
    <property type="project" value="InterPro"/>
</dbReference>
<reference evidence="15 16" key="1">
    <citation type="submission" date="2015-12" db="EMBL/GenBank/DDBJ databases">
        <title>The genome of Folsomia candida.</title>
        <authorList>
            <person name="Faddeeva A."/>
            <person name="Derks M.F."/>
            <person name="Anvar Y."/>
            <person name="Smit S."/>
            <person name="Van Straalen N."/>
            <person name="Roelofs D."/>
        </authorList>
    </citation>
    <scope>NUCLEOTIDE SEQUENCE [LARGE SCALE GENOMIC DNA]</scope>
    <source>
        <strain evidence="15 16">VU population</strain>
        <tissue evidence="15">Whole body</tissue>
    </source>
</reference>
<feature type="transmembrane region" description="Helical" evidence="13">
    <location>
        <begin position="311"/>
        <end position="329"/>
    </location>
</feature>
<feature type="transmembrane region" description="Helical" evidence="13">
    <location>
        <begin position="341"/>
        <end position="360"/>
    </location>
</feature>
<keyword evidence="5" id="KW-0677">Repeat</keyword>
<keyword evidence="4 13" id="KW-0812">Transmembrane</keyword>
<dbReference type="SUPFAM" id="SSF48403">
    <property type="entry name" value="Ankyrin repeat"/>
    <property type="match status" value="1"/>
</dbReference>
<keyword evidence="16" id="KW-1185">Reference proteome</keyword>
<keyword evidence="11" id="KW-0407">Ion channel</keyword>
<keyword evidence="9 13" id="KW-0472">Membrane</keyword>
<dbReference type="Pfam" id="PF00520">
    <property type="entry name" value="Ion_trans"/>
    <property type="match status" value="1"/>
</dbReference>
<evidence type="ECO:0000313" key="15">
    <source>
        <dbReference type="EMBL" id="OXA54768.1"/>
    </source>
</evidence>
<gene>
    <name evidence="15" type="ORF">Fcan01_11083</name>
</gene>
<dbReference type="PRINTS" id="PR01415">
    <property type="entry name" value="ANKYRIN"/>
</dbReference>
<evidence type="ECO:0000256" key="4">
    <source>
        <dbReference type="ARBA" id="ARBA00022692"/>
    </source>
</evidence>
<evidence type="ECO:0000313" key="16">
    <source>
        <dbReference type="Proteomes" id="UP000198287"/>
    </source>
</evidence>
<dbReference type="OMA" id="QANAVEC"/>
<evidence type="ECO:0000256" key="5">
    <source>
        <dbReference type="ARBA" id="ARBA00022737"/>
    </source>
</evidence>
<dbReference type="InterPro" id="IPR052076">
    <property type="entry name" value="TRP_cation_channel"/>
</dbReference>
<keyword evidence="6 13" id="KW-1133">Transmembrane helix</keyword>
<dbReference type="AlphaFoldDB" id="A0A226EC35"/>
<dbReference type="Pfam" id="PF12796">
    <property type="entry name" value="Ank_2"/>
    <property type="match status" value="1"/>
</dbReference>
<dbReference type="PANTHER" id="PTHR47143">
    <property type="entry name" value="TRANSIENT RECEPTOR POTENTIAL CATION CHANNEL PROTEIN PAINLESS"/>
    <property type="match status" value="1"/>
</dbReference>
<name>A0A226EC35_FOLCA</name>
<evidence type="ECO:0000256" key="2">
    <source>
        <dbReference type="ARBA" id="ARBA00022448"/>
    </source>
</evidence>
<dbReference type="PROSITE" id="PS50297">
    <property type="entry name" value="ANK_REP_REGION"/>
    <property type="match status" value="1"/>
</dbReference>
<protein>
    <submittedName>
        <fullName evidence="15">Transient receptor potential channel pyrexia</fullName>
    </submittedName>
</protein>
<dbReference type="PROSITE" id="PS50088">
    <property type="entry name" value="ANK_REPEAT"/>
    <property type="match status" value="1"/>
</dbReference>
<feature type="transmembrane region" description="Helical" evidence="13">
    <location>
        <begin position="225"/>
        <end position="248"/>
    </location>
</feature>
<evidence type="ECO:0000256" key="11">
    <source>
        <dbReference type="ARBA" id="ARBA00023303"/>
    </source>
</evidence>
<feature type="repeat" description="ANK" evidence="12">
    <location>
        <begin position="93"/>
        <end position="125"/>
    </location>
</feature>
<evidence type="ECO:0000256" key="13">
    <source>
        <dbReference type="SAM" id="Phobius"/>
    </source>
</evidence>
<dbReference type="OrthoDB" id="7464126at2759"/>
<proteinExistence type="predicted"/>
<dbReference type="GO" id="GO:0034703">
    <property type="term" value="C:cation channel complex"/>
    <property type="evidence" value="ECO:0007669"/>
    <property type="project" value="UniProtKB-ARBA"/>
</dbReference>
<evidence type="ECO:0000259" key="14">
    <source>
        <dbReference type="Pfam" id="PF00520"/>
    </source>
</evidence>